<evidence type="ECO:0000256" key="1">
    <source>
        <dbReference type="ARBA" id="ARBA00004123"/>
    </source>
</evidence>
<evidence type="ECO:0000313" key="10">
    <source>
        <dbReference type="EMBL" id="OMH83575.1"/>
    </source>
</evidence>
<feature type="coiled-coil region" evidence="6">
    <location>
        <begin position="121"/>
        <end position="189"/>
    </location>
</feature>
<evidence type="ECO:0000256" key="3">
    <source>
        <dbReference type="ARBA" id="ARBA00022771"/>
    </source>
</evidence>
<protein>
    <submittedName>
        <fullName evidence="10">Zinc finger matrin-type protein 2</fullName>
    </submittedName>
</protein>
<dbReference type="InterPro" id="IPR036236">
    <property type="entry name" value="Znf_C2H2_sf"/>
</dbReference>
<evidence type="ECO:0000256" key="4">
    <source>
        <dbReference type="ARBA" id="ARBA00022833"/>
    </source>
</evidence>
<organism evidence="10 11">
    <name type="scientific">Zancudomyces culisetae</name>
    <name type="common">Gut fungus</name>
    <name type="synonym">Smittium culisetae</name>
    <dbReference type="NCBI Taxonomy" id="1213189"/>
    <lineage>
        <taxon>Eukaryota</taxon>
        <taxon>Fungi</taxon>
        <taxon>Fungi incertae sedis</taxon>
        <taxon>Zoopagomycota</taxon>
        <taxon>Kickxellomycotina</taxon>
        <taxon>Harpellomycetes</taxon>
        <taxon>Harpellales</taxon>
        <taxon>Legeriomycetaceae</taxon>
        <taxon>Zancudomyces</taxon>
    </lineage>
</organism>
<comment type="caution">
    <text evidence="10">The sequence shown here is derived from an EMBL/GenBank/DDBJ whole genome shotgun (WGS) entry which is preliminary data.</text>
</comment>
<dbReference type="SUPFAM" id="SSF57667">
    <property type="entry name" value="beta-beta-alpha zinc fingers"/>
    <property type="match status" value="1"/>
</dbReference>
<dbReference type="InterPro" id="IPR000690">
    <property type="entry name" value="Matrin/U1-C_Znf_C2H2"/>
</dbReference>
<keyword evidence="11" id="KW-1185">Reference proteome</keyword>
<dbReference type="GO" id="GO:0008270">
    <property type="term" value="F:zinc ion binding"/>
    <property type="evidence" value="ECO:0007669"/>
    <property type="project" value="UniProtKB-KW"/>
</dbReference>
<keyword evidence="4" id="KW-0862">Zinc</keyword>
<evidence type="ECO:0000256" key="2">
    <source>
        <dbReference type="ARBA" id="ARBA00022723"/>
    </source>
</evidence>
<dbReference type="EMBL" id="LSSK01000362">
    <property type="protein sequence ID" value="OMH83575.1"/>
    <property type="molecule type" value="Genomic_DNA"/>
</dbReference>
<evidence type="ECO:0000313" key="11">
    <source>
        <dbReference type="Proteomes" id="UP000188320"/>
    </source>
</evidence>
<dbReference type="EMBL" id="LSSK01001872">
    <property type="protein sequence ID" value="OMH78630.1"/>
    <property type="molecule type" value="Genomic_DNA"/>
</dbReference>
<keyword evidence="6" id="KW-0175">Coiled coil</keyword>
<keyword evidence="3" id="KW-0863">Zinc-finger</keyword>
<dbReference type="PANTHER" id="PTHR45986:SF1">
    <property type="entry name" value="ZINC FINGER MATRIN-TYPE PROTEIN 2"/>
    <property type="match status" value="1"/>
</dbReference>
<dbReference type="GO" id="GO:0000398">
    <property type="term" value="P:mRNA splicing, via spliceosome"/>
    <property type="evidence" value="ECO:0007669"/>
    <property type="project" value="InterPro"/>
</dbReference>
<gene>
    <name evidence="10" type="ORF">AX774_g2914</name>
    <name evidence="9" type="ORF">AX774_g7962</name>
</gene>
<dbReference type="SMART" id="SM00451">
    <property type="entry name" value="ZnF_U1"/>
    <property type="match status" value="1"/>
</dbReference>
<feature type="region of interest" description="Disordered" evidence="7">
    <location>
        <begin position="1"/>
        <end position="61"/>
    </location>
</feature>
<dbReference type="PANTHER" id="PTHR45986">
    <property type="entry name" value="ZINC FINGER MATRIN-TYPE PROTEIN 2"/>
    <property type="match status" value="1"/>
</dbReference>
<evidence type="ECO:0000313" key="9">
    <source>
        <dbReference type="EMBL" id="OMH78630.1"/>
    </source>
</evidence>
<keyword evidence="5" id="KW-0539">Nucleus</keyword>
<comment type="subcellular location">
    <subcellularLocation>
        <location evidence="1">Nucleus</location>
    </subcellularLocation>
</comment>
<sequence length="249" mass="28478">MNSKSTATDTAHRRTWDKEEFEKKARERAKKLKEVGPDGKPKGDNAKKQEKAAPLAPLQSRSGKVNLTGMLGKTQLVYTSSGSSQQPGFYCKVCDCTIKDSIGYLDHINGKKHHQNMNMSLKIKRDTLDDVKEKLAKLKSKIEDSSTKGEYDFEERVSELKRKRVDHNLKKREKQKEKKLKEREELEEYQNPEFASLMGPILSSYDLEKKTLEFFIAIHHHPSDSQAAPSFTLQHPPSQLVFRACTETI</sequence>
<keyword evidence="2" id="KW-0479">Metal-binding</keyword>
<evidence type="ECO:0000256" key="7">
    <source>
        <dbReference type="SAM" id="MobiDB-lite"/>
    </source>
</evidence>
<dbReference type="GO" id="GO:0046540">
    <property type="term" value="C:U4/U6 x U5 tri-snRNP complex"/>
    <property type="evidence" value="ECO:0007669"/>
    <property type="project" value="TreeGrafter"/>
</dbReference>
<evidence type="ECO:0000256" key="6">
    <source>
        <dbReference type="SAM" id="Coils"/>
    </source>
</evidence>
<feature type="compositionally biased region" description="Basic and acidic residues" evidence="7">
    <location>
        <begin position="32"/>
        <end position="51"/>
    </location>
</feature>
<dbReference type="InterPro" id="IPR022755">
    <property type="entry name" value="Znf_C2H2_jaz"/>
</dbReference>
<evidence type="ECO:0000259" key="8">
    <source>
        <dbReference type="PROSITE" id="PS50171"/>
    </source>
</evidence>
<dbReference type="Gene3D" id="3.30.160.60">
    <property type="entry name" value="Classic Zinc Finger"/>
    <property type="match status" value="1"/>
</dbReference>
<evidence type="ECO:0000256" key="5">
    <source>
        <dbReference type="ARBA" id="ARBA00023242"/>
    </source>
</evidence>
<dbReference type="GO" id="GO:0003676">
    <property type="term" value="F:nucleic acid binding"/>
    <property type="evidence" value="ECO:0007669"/>
    <property type="project" value="InterPro"/>
</dbReference>
<feature type="domain" description="Matrin-type" evidence="8">
    <location>
        <begin position="89"/>
        <end position="119"/>
    </location>
</feature>
<dbReference type="InterPro" id="IPR003604">
    <property type="entry name" value="Matrin/U1-like-C_Znf_C2H2"/>
</dbReference>
<name>A0A1R1PRH3_ZANCU</name>
<reference evidence="11" key="1">
    <citation type="submission" date="2017-01" db="EMBL/GenBank/DDBJ databases">
        <authorList>
            <person name="Wang Y."/>
            <person name="White M."/>
            <person name="Kvist S."/>
            <person name="Moncalvo J.-M."/>
        </authorList>
    </citation>
    <scope>NUCLEOTIDE SEQUENCE [LARGE SCALE GENOMIC DNA]</scope>
    <source>
        <strain evidence="11">COL-18-3</strain>
    </source>
</reference>
<dbReference type="Proteomes" id="UP000188320">
    <property type="component" value="Unassembled WGS sequence"/>
</dbReference>
<dbReference type="InterPro" id="IPR040107">
    <property type="entry name" value="Snu23"/>
</dbReference>
<dbReference type="AlphaFoldDB" id="A0A1R1PRH3"/>
<feature type="compositionally biased region" description="Basic and acidic residues" evidence="7">
    <location>
        <begin position="10"/>
        <end position="25"/>
    </location>
</feature>
<dbReference type="PROSITE" id="PS50171">
    <property type="entry name" value="ZF_MATRIN"/>
    <property type="match status" value="1"/>
</dbReference>
<dbReference type="Pfam" id="PF12171">
    <property type="entry name" value="zf-C2H2_jaz"/>
    <property type="match status" value="1"/>
</dbReference>
<dbReference type="GO" id="GO:0005681">
    <property type="term" value="C:spliceosomal complex"/>
    <property type="evidence" value="ECO:0007669"/>
    <property type="project" value="InterPro"/>
</dbReference>
<dbReference type="OrthoDB" id="30343at2759"/>
<accession>A0A1R1PRH3</accession>
<reference evidence="10" key="2">
    <citation type="submission" date="2017-01" db="EMBL/GenBank/DDBJ databases">
        <authorList>
            <person name="Mah S.A."/>
            <person name="Swanson W.J."/>
            <person name="Moy G.W."/>
            <person name="Vacquier V.D."/>
        </authorList>
    </citation>
    <scope>NUCLEOTIDE SEQUENCE [LARGE SCALE GENOMIC DNA]</scope>
    <source>
        <strain evidence="10">COL-18-3</strain>
    </source>
</reference>
<proteinExistence type="predicted"/>